<organism evidence="2 3">
    <name type="scientific">Apiospora phragmitis</name>
    <dbReference type="NCBI Taxonomy" id="2905665"/>
    <lineage>
        <taxon>Eukaryota</taxon>
        <taxon>Fungi</taxon>
        <taxon>Dikarya</taxon>
        <taxon>Ascomycota</taxon>
        <taxon>Pezizomycotina</taxon>
        <taxon>Sordariomycetes</taxon>
        <taxon>Xylariomycetidae</taxon>
        <taxon>Amphisphaeriales</taxon>
        <taxon>Apiosporaceae</taxon>
        <taxon>Apiospora</taxon>
    </lineage>
</organism>
<reference evidence="2 3" key="1">
    <citation type="submission" date="2023-01" db="EMBL/GenBank/DDBJ databases">
        <title>Analysis of 21 Apiospora genomes using comparative genomics revels a genus with tremendous synthesis potential of carbohydrate active enzymes and secondary metabolites.</title>
        <authorList>
            <person name="Sorensen T."/>
        </authorList>
    </citation>
    <scope>NUCLEOTIDE SEQUENCE [LARGE SCALE GENOMIC DNA]</scope>
    <source>
        <strain evidence="2 3">CBS 135458</strain>
    </source>
</reference>
<comment type="caution">
    <text evidence="2">The sequence shown here is derived from an EMBL/GenBank/DDBJ whole genome shotgun (WGS) entry which is preliminary data.</text>
</comment>
<evidence type="ECO:0000313" key="3">
    <source>
        <dbReference type="Proteomes" id="UP001480595"/>
    </source>
</evidence>
<proteinExistence type="predicted"/>
<dbReference type="EMBL" id="JAQQWL010000001">
    <property type="protein sequence ID" value="KAK8091272.1"/>
    <property type="molecule type" value="Genomic_DNA"/>
</dbReference>
<dbReference type="PANTHER" id="PTHR33112:SF13">
    <property type="entry name" value="HETEROKARYON INCOMPATIBILITY DOMAIN-CONTAINING PROTEIN"/>
    <property type="match status" value="1"/>
</dbReference>
<dbReference type="RefSeq" id="XP_066722818.1">
    <property type="nucleotide sequence ID" value="XM_066852186.1"/>
</dbReference>
<sequence length="664" mass="75008">MDSHPKCQTCLDLDAPKSILPGSLGGITLLNDIGQLENSASSGCLSCQILLRAVQAFWADLSPEQGVRLHLQRDRTPEVNLRSRDREVEVYTSREWDHGERHTWPRWLKPISLGIPYRPETSKSAASEEAFRFLETCLRTCVGTDGKASHEHHCFTGSYVPTRLVEICGNETFRIVQLPPDSGIRYTALSYCWGRGSSLKATKFNIDNLAREHSLSDLPAVLRDAIHITRRLGVSYIWIDALCILQDDASDWEVESSSMGSIYKDAYLTIAASASPDAHVPFLDRQFNTSSVHLQLETPEGSDLHIKARKRPACGVHSSYNAADPWRRRAWTLQEQLLATRLISFSTNELQWRCKTNPRCECGDLKDTVESEFPRSTLFPETHPNAFWHNVVLQYSGRDLTISTDKLPAISGLARWYQLEGIQDVYLAGLWKTSLVSDMCWHRGGGDFNGELPWVLPPAYRAPSFSWASLDEQVGYWYIEYENIALYPKAQILQAKVYHTGENSYGTVDDGFLVIEAEVLPTILERQIDSSRMENAYMLNLLGRELPFRADVDIDVVATLPYQTSRNTFGIRAGSQNYFPVESRTQGLSFTRLTHGSPQCNAWVLHLASLEDNGYDFRRFSLVLGKSLRRPGAYERLGLLIQDLDWGSDTRYAALGKRETITIV</sequence>
<evidence type="ECO:0000259" key="1">
    <source>
        <dbReference type="Pfam" id="PF06985"/>
    </source>
</evidence>
<gene>
    <name evidence="2" type="ORF">PG994_000777</name>
</gene>
<dbReference type="Proteomes" id="UP001480595">
    <property type="component" value="Unassembled WGS sequence"/>
</dbReference>
<feature type="domain" description="Heterokaryon incompatibility" evidence="1">
    <location>
        <begin position="186"/>
        <end position="335"/>
    </location>
</feature>
<keyword evidence="3" id="KW-1185">Reference proteome</keyword>
<protein>
    <submittedName>
        <fullName evidence="2">Heterokaryon incompatibility protein-domain-containing protein</fullName>
    </submittedName>
</protein>
<dbReference type="GeneID" id="92085249"/>
<dbReference type="Pfam" id="PF06985">
    <property type="entry name" value="HET"/>
    <property type="match status" value="1"/>
</dbReference>
<evidence type="ECO:0000313" key="2">
    <source>
        <dbReference type="EMBL" id="KAK8091272.1"/>
    </source>
</evidence>
<accession>A0ABR1X7A2</accession>
<dbReference type="PANTHER" id="PTHR33112">
    <property type="entry name" value="DOMAIN PROTEIN, PUTATIVE-RELATED"/>
    <property type="match status" value="1"/>
</dbReference>
<name>A0ABR1X7A2_9PEZI</name>
<dbReference type="InterPro" id="IPR010730">
    <property type="entry name" value="HET"/>
</dbReference>